<evidence type="ECO:0000313" key="1">
    <source>
        <dbReference type="EMBL" id="MFC4989252.1"/>
    </source>
</evidence>
<gene>
    <name evidence="1" type="ORF">ACFPFO_16090</name>
</gene>
<dbReference type="EMBL" id="JBHSJG010000044">
    <property type="protein sequence ID" value="MFC4989252.1"/>
    <property type="molecule type" value="Genomic_DNA"/>
</dbReference>
<evidence type="ECO:0000313" key="2">
    <source>
        <dbReference type="Proteomes" id="UP001595925"/>
    </source>
</evidence>
<sequence>MKVGSNETGYLHHKVRYSLRILEEEDPIEPSSQGAITTDRTMTSVTDLDEKFIGIVEILQEMKIDSITETTE</sequence>
<name>A0ABD5QI38_9EURY</name>
<dbReference type="Proteomes" id="UP001595925">
    <property type="component" value="Unassembled WGS sequence"/>
</dbReference>
<protein>
    <submittedName>
        <fullName evidence="1">Uncharacterized protein</fullName>
    </submittedName>
</protein>
<accession>A0ABD5QI38</accession>
<keyword evidence="2" id="KW-1185">Reference proteome</keyword>
<organism evidence="1 2">
    <name type="scientific">Saliphagus infecundisoli</name>
    <dbReference type="NCBI Taxonomy" id="1849069"/>
    <lineage>
        <taxon>Archaea</taxon>
        <taxon>Methanobacteriati</taxon>
        <taxon>Methanobacteriota</taxon>
        <taxon>Stenosarchaea group</taxon>
        <taxon>Halobacteria</taxon>
        <taxon>Halobacteriales</taxon>
        <taxon>Natrialbaceae</taxon>
        <taxon>Saliphagus</taxon>
    </lineage>
</organism>
<comment type="caution">
    <text evidence="1">The sequence shown here is derived from an EMBL/GenBank/DDBJ whole genome shotgun (WGS) entry which is preliminary data.</text>
</comment>
<proteinExistence type="predicted"/>
<dbReference type="AlphaFoldDB" id="A0ABD5QI38"/>
<dbReference type="RefSeq" id="WP_345777868.1">
    <property type="nucleotide sequence ID" value="NZ_JAIVEF010000030.1"/>
</dbReference>
<reference evidence="1 2" key="1">
    <citation type="journal article" date="2019" name="Int. J. Syst. Evol. Microbiol.">
        <title>The Global Catalogue of Microorganisms (GCM) 10K type strain sequencing project: providing services to taxonomists for standard genome sequencing and annotation.</title>
        <authorList>
            <consortium name="The Broad Institute Genomics Platform"/>
            <consortium name="The Broad Institute Genome Sequencing Center for Infectious Disease"/>
            <person name="Wu L."/>
            <person name="Ma J."/>
        </authorList>
    </citation>
    <scope>NUCLEOTIDE SEQUENCE [LARGE SCALE GENOMIC DNA]</scope>
    <source>
        <strain evidence="1 2">CGMCC 1.15824</strain>
    </source>
</reference>